<dbReference type="Pfam" id="PF06999">
    <property type="entry name" value="Suc_Fer-like"/>
    <property type="match status" value="1"/>
</dbReference>
<dbReference type="GeneID" id="80920309"/>
<name>A0AA35ITZ6_SACMI</name>
<accession>A0AA35ITZ6</accession>
<evidence type="ECO:0000313" key="3">
    <source>
        <dbReference type="EMBL" id="CAI4035435.1"/>
    </source>
</evidence>
<dbReference type="InterPro" id="IPR036249">
    <property type="entry name" value="Thioredoxin-like_sf"/>
</dbReference>
<keyword evidence="4" id="KW-1185">Reference proteome</keyword>
<comment type="similarity">
    <text evidence="1">Belongs to the AIM32 family.</text>
</comment>
<gene>
    <name evidence="3" type="primary">SMKI13G0830</name>
    <name evidence="3" type="ORF">SMKI_13G0830</name>
</gene>
<protein>
    <recommendedName>
        <fullName evidence="2">Altered inheritance of mitochondria protein 32</fullName>
    </recommendedName>
</protein>
<reference evidence="3" key="1">
    <citation type="submission" date="2022-10" db="EMBL/GenBank/DDBJ databases">
        <authorList>
            <person name="Byrne P K."/>
        </authorList>
    </citation>
    <scope>NUCLEOTIDE SEQUENCE</scope>
    <source>
        <strain evidence="3">IFO1815</strain>
    </source>
</reference>
<dbReference type="Proteomes" id="UP001161438">
    <property type="component" value="Chromosome 13"/>
</dbReference>
<dbReference type="PANTHER" id="PTHR31902:SF7">
    <property type="entry name" value="ALTERED INHERITANCE OF MITOCHONDRIA PROTEIN 32"/>
    <property type="match status" value="1"/>
</dbReference>
<dbReference type="EMBL" id="OX365769">
    <property type="protein sequence ID" value="CAI4035435.1"/>
    <property type="molecule type" value="Genomic_DNA"/>
</dbReference>
<proteinExistence type="inferred from homology"/>
<dbReference type="AlphaFoldDB" id="A0AA35ITZ6"/>
<sequence length="314" mass="36029">MLRIAIRRLRQRACFHRSFELISFPDLHSSIQDEQTNCYCQKINAKLPSTTDPLNPQLKLPQKTPNYSKHVLLLSPGDKFAQPWKVAWNHNLDTNLNRPYNAIKKLRSSLSDSPGILINAVHLQNEFIPRPKGNNEWLYFFVIPDMKLYIIKETNIEEFASFLHEGVFQAPRLSFQDYLSGKAKVAPHVQHVHRKNLTRFHGETFLRDWNLVCGHFKRDEKCGEMGPDIIKAFQDENLLSENNLAIISHVGGHIFAGNVIFYKLFGGGDGGSAQSKLDSLWFGKVYPHNLKLLCENLENGRIIDEMYRGGISMN</sequence>
<dbReference type="SUPFAM" id="SSF52833">
    <property type="entry name" value="Thioredoxin-like"/>
    <property type="match status" value="1"/>
</dbReference>
<organism evidence="3 4">
    <name type="scientific">Saccharomyces mikatae IFO 1815</name>
    <dbReference type="NCBI Taxonomy" id="226126"/>
    <lineage>
        <taxon>Eukaryota</taxon>
        <taxon>Fungi</taxon>
        <taxon>Dikarya</taxon>
        <taxon>Ascomycota</taxon>
        <taxon>Saccharomycotina</taxon>
        <taxon>Saccharomycetes</taxon>
        <taxon>Saccharomycetales</taxon>
        <taxon>Saccharomycetaceae</taxon>
        <taxon>Saccharomyces</taxon>
    </lineage>
</organism>
<dbReference type="RefSeq" id="XP_056078555.1">
    <property type="nucleotide sequence ID" value="XM_056224658.1"/>
</dbReference>
<evidence type="ECO:0000256" key="2">
    <source>
        <dbReference type="ARBA" id="ARBA00040895"/>
    </source>
</evidence>
<evidence type="ECO:0000256" key="1">
    <source>
        <dbReference type="ARBA" id="ARBA00038208"/>
    </source>
</evidence>
<evidence type="ECO:0000313" key="4">
    <source>
        <dbReference type="Proteomes" id="UP001161438"/>
    </source>
</evidence>
<dbReference type="PANTHER" id="PTHR31902">
    <property type="entry name" value="ACTIN PATCHES DISTAL PROTEIN 1"/>
    <property type="match status" value="1"/>
</dbReference>
<dbReference type="CDD" id="cd03062">
    <property type="entry name" value="TRX_Fd_Sucrase"/>
    <property type="match status" value="1"/>
</dbReference>
<dbReference type="InterPro" id="IPR009737">
    <property type="entry name" value="Aim32/Apd1-like"/>
</dbReference>